<dbReference type="Pfam" id="PF20825">
    <property type="entry name" value="Saposin"/>
    <property type="match status" value="1"/>
</dbReference>
<dbReference type="SUPFAM" id="SSF47862">
    <property type="entry name" value="Saposin"/>
    <property type="match status" value="1"/>
</dbReference>
<accession>A0A9W3AZ41</accession>
<feature type="signal peptide" evidence="2">
    <location>
        <begin position="1"/>
        <end position="20"/>
    </location>
</feature>
<protein>
    <submittedName>
        <fullName evidence="5">Acyloxyacyl hydrolase-like isoform X2</fullName>
    </submittedName>
</protein>
<proteinExistence type="predicted"/>
<keyword evidence="1" id="KW-1015">Disulfide bond</keyword>
<sequence length="574" mass="63882">MSRAIILYSLFIVFLNIGRSEEKANGGMNCLDCNIVVAIVQQYSELNNISVINTLDTFCNFLPEELSVFCHKALAILGPLLISLISSHQDPNVICHALNFCYTEPGQPTCRGISPPTFTEMTDEEFLIRVSSARHLVKHLLQKQSLLRPGLGFDICSLPGIREICELLQRINNLETPAVDLDRDGFSSIFSLRGSAWRGKDCNDTDLYVHPGAIPVDGDAERDSNCNGILGVNPDTGKTYEEELCADSQPRGVAVLGDSISAHFHLPVQWFDPKLINKRSFLSVWTVIQNQGDWPMMSGSTGYGKNVWPDVISGPIDSIYLKLRARNRCNHRDYQNIAVNGENSFKLKKLVKTLSRNAASDRPLVVLYALAGSDVCSGPDHRMTSPEDMYNNTLATLDNLATVLPNNSHVIIFGLADGSWIHENMASRVHPLTSYWGTFTYSKFYDFINCLDILSCLGWLTNNQTTREITLQRAKELSSVLQKVVDTNKGRYSNFKLHFVDDPLSKEYKQWTKLGGEGWELIEAVDSLHSSQIGQAFGSNVTWGTLMSLDPEIFGPVNPNNDKIVSLFGDQGGY</sequence>
<dbReference type="GeneID" id="106061699"/>
<dbReference type="AlphaFoldDB" id="A0A9W3AZ41"/>
<keyword evidence="2" id="KW-0732">Signal</keyword>
<organism evidence="4 5">
    <name type="scientific">Biomphalaria glabrata</name>
    <name type="common">Bloodfluke planorb</name>
    <name type="synonym">Freshwater snail</name>
    <dbReference type="NCBI Taxonomy" id="6526"/>
    <lineage>
        <taxon>Eukaryota</taxon>
        <taxon>Metazoa</taxon>
        <taxon>Spiralia</taxon>
        <taxon>Lophotrochozoa</taxon>
        <taxon>Mollusca</taxon>
        <taxon>Gastropoda</taxon>
        <taxon>Heterobranchia</taxon>
        <taxon>Euthyneura</taxon>
        <taxon>Panpulmonata</taxon>
        <taxon>Hygrophila</taxon>
        <taxon>Lymnaeoidea</taxon>
        <taxon>Planorbidae</taxon>
        <taxon>Biomphalaria</taxon>
    </lineage>
</organism>
<evidence type="ECO:0000256" key="1">
    <source>
        <dbReference type="ARBA" id="ARBA00023157"/>
    </source>
</evidence>
<keyword evidence="4" id="KW-1185">Reference proteome</keyword>
<evidence type="ECO:0000256" key="2">
    <source>
        <dbReference type="SAM" id="SignalP"/>
    </source>
</evidence>
<dbReference type="SMART" id="SM00741">
    <property type="entry name" value="SapB"/>
    <property type="match status" value="1"/>
</dbReference>
<dbReference type="Gene3D" id="1.10.225.10">
    <property type="entry name" value="Saposin-like"/>
    <property type="match status" value="1"/>
</dbReference>
<dbReference type="InterPro" id="IPR008139">
    <property type="entry name" value="SaposinB_dom"/>
</dbReference>
<dbReference type="GO" id="GO:0050528">
    <property type="term" value="F:acyloxyacyl hydrolase activity"/>
    <property type="evidence" value="ECO:0007669"/>
    <property type="project" value="InterPro"/>
</dbReference>
<feature type="chain" id="PRO_5040727613" evidence="2">
    <location>
        <begin position="21"/>
        <end position="574"/>
    </location>
</feature>
<feature type="domain" description="Saposin B-type" evidence="3">
    <location>
        <begin position="26"/>
        <end position="105"/>
    </location>
</feature>
<dbReference type="PANTHER" id="PTHR15010">
    <property type="entry name" value="ACYLOXYACYL HYDROLASE"/>
    <property type="match status" value="1"/>
</dbReference>
<dbReference type="InterPro" id="IPR039676">
    <property type="entry name" value="AOAH"/>
</dbReference>
<reference evidence="5" key="1">
    <citation type="submission" date="2025-08" db="UniProtKB">
        <authorList>
            <consortium name="RefSeq"/>
        </authorList>
    </citation>
    <scope>IDENTIFICATION</scope>
</reference>
<dbReference type="GO" id="GO:0009104">
    <property type="term" value="P:lipopolysaccharide catabolic process"/>
    <property type="evidence" value="ECO:0007669"/>
    <property type="project" value="TreeGrafter"/>
</dbReference>
<dbReference type="PANTHER" id="PTHR15010:SF0">
    <property type="entry name" value="ACYLOXYACYL HYDROLASE"/>
    <property type="match status" value="1"/>
</dbReference>
<name>A0A9W3AZ41_BIOGL</name>
<dbReference type="GO" id="GO:0005509">
    <property type="term" value="F:calcium ion binding"/>
    <property type="evidence" value="ECO:0007669"/>
    <property type="project" value="TreeGrafter"/>
</dbReference>
<dbReference type="PROSITE" id="PS50015">
    <property type="entry name" value="SAP_B"/>
    <property type="match status" value="1"/>
</dbReference>
<gene>
    <name evidence="5" type="primary">LOC106061699</name>
</gene>
<evidence type="ECO:0000313" key="4">
    <source>
        <dbReference type="Proteomes" id="UP001165740"/>
    </source>
</evidence>
<dbReference type="InterPro" id="IPR048593">
    <property type="entry name" value="AOAH_Saposin_N"/>
</dbReference>
<dbReference type="InterPro" id="IPR001087">
    <property type="entry name" value="GDSL"/>
</dbReference>
<dbReference type="Proteomes" id="UP001165740">
    <property type="component" value="Chromosome 7"/>
</dbReference>
<dbReference type="RefSeq" id="XP_055892494.1">
    <property type="nucleotide sequence ID" value="XM_056036519.1"/>
</dbReference>
<evidence type="ECO:0000259" key="3">
    <source>
        <dbReference type="PROSITE" id="PS50015"/>
    </source>
</evidence>
<evidence type="ECO:0000313" key="5">
    <source>
        <dbReference type="RefSeq" id="XP_055892494.1"/>
    </source>
</evidence>
<dbReference type="Pfam" id="PF00657">
    <property type="entry name" value="Lipase_GDSL"/>
    <property type="match status" value="1"/>
</dbReference>
<dbReference type="OMA" id="MTTPEDY"/>
<dbReference type="InterPro" id="IPR011001">
    <property type="entry name" value="Saposin-like"/>
</dbReference>